<dbReference type="InterPro" id="IPR018337">
    <property type="entry name" value="Cell_wall/Cho-bd_repeat"/>
</dbReference>
<keyword evidence="6" id="KW-1185">Reference proteome</keyword>
<feature type="repeat" description="Cell wall-binding" evidence="2">
    <location>
        <begin position="296"/>
        <end position="315"/>
    </location>
</feature>
<dbReference type="PROSITE" id="PS51170">
    <property type="entry name" value="CW"/>
    <property type="match status" value="7"/>
</dbReference>
<organism evidence="5 6">
    <name type="scientific">Blautia faecicola</name>
    <dbReference type="NCBI Taxonomy" id="2509240"/>
    <lineage>
        <taxon>Bacteria</taxon>
        <taxon>Bacillati</taxon>
        <taxon>Bacillota</taxon>
        <taxon>Clostridia</taxon>
        <taxon>Lachnospirales</taxon>
        <taxon>Lachnospiraceae</taxon>
        <taxon>Blautia</taxon>
    </lineage>
</organism>
<dbReference type="SUPFAM" id="SSF69360">
    <property type="entry name" value="Cell wall binding repeat"/>
    <property type="match status" value="2"/>
</dbReference>
<reference evidence="5 6" key="1">
    <citation type="submission" date="2019-01" db="EMBL/GenBank/DDBJ databases">
        <title>Blautia sp. nov. KGMB01111 isolated human feces.</title>
        <authorList>
            <person name="Park J.-E."/>
            <person name="Kim J.-S."/>
            <person name="Park S.-H."/>
        </authorList>
    </citation>
    <scope>NUCLEOTIDE SEQUENCE [LARGE SCALE GENOMIC DNA]</scope>
    <source>
        <strain evidence="5 6">KGMB01111</strain>
    </source>
</reference>
<evidence type="ECO:0000256" key="1">
    <source>
        <dbReference type="ARBA" id="ARBA00022737"/>
    </source>
</evidence>
<dbReference type="Proteomes" id="UP000290106">
    <property type="component" value="Unassembled WGS sequence"/>
</dbReference>
<keyword evidence="4" id="KW-0732">Signal</keyword>
<feature type="region of interest" description="Disordered" evidence="3">
    <location>
        <begin position="54"/>
        <end position="95"/>
    </location>
</feature>
<feature type="repeat" description="Cell wall-binding" evidence="2">
    <location>
        <begin position="134"/>
        <end position="153"/>
    </location>
</feature>
<dbReference type="Gene3D" id="2.10.270.10">
    <property type="entry name" value="Cholin Binding"/>
    <property type="match status" value="4"/>
</dbReference>
<evidence type="ECO:0000256" key="2">
    <source>
        <dbReference type="PROSITE-ProRule" id="PRU00591"/>
    </source>
</evidence>
<feature type="repeat" description="Cell wall-binding" evidence="2">
    <location>
        <begin position="276"/>
        <end position="295"/>
    </location>
</feature>
<accession>A0A4Q1RFE4</accession>
<protein>
    <submittedName>
        <fullName evidence="5">Uncharacterized protein</fullName>
    </submittedName>
</protein>
<dbReference type="RefSeq" id="WP_129257009.1">
    <property type="nucleotide sequence ID" value="NZ_SDKC01000001.1"/>
</dbReference>
<comment type="caution">
    <text evidence="5">The sequence shown here is derived from an EMBL/GenBank/DDBJ whole genome shotgun (WGS) entry which is preliminary data.</text>
</comment>
<dbReference type="Gene3D" id="3.40.50.880">
    <property type="match status" value="1"/>
</dbReference>
<dbReference type="AlphaFoldDB" id="A0A4Q1RFE4"/>
<dbReference type="GO" id="GO:0016811">
    <property type="term" value="F:hydrolase activity, acting on carbon-nitrogen (but not peptide) bonds, in linear amides"/>
    <property type="evidence" value="ECO:0007669"/>
    <property type="project" value="InterPro"/>
</dbReference>
<feature type="signal peptide" evidence="4">
    <location>
        <begin position="1"/>
        <end position="27"/>
    </location>
</feature>
<evidence type="ECO:0000313" key="6">
    <source>
        <dbReference type="Proteomes" id="UP000290106"/>
    </source>
</evidence>
<dbReference type="SUPFAM" id="SSF52317">
    <property type="entry name" value="Class I glutamine amidotransferase-like"/>
    <property type="match status" value="1"/>
</dbReference>
<dbReference type="Pfam" id="PF07722">
    <property type="entry name" value="Peptidase_C26"/>
    <property type="match status" value="1"/>
</dbReference>
<dbReference type="PANTHER" id="PTHR43235:SF1">
    <property type="entry name" value="GLUTAMINE AMIDOTRANSFERASE PB2B2.05-RELATED"/>
    <property type="match status" value="1"/>
</dbReference>
<dbReference type="Pfam" id="PF19127">
    <property type="entry name" value="Choline_bind_3"/>
    <property type="match status" value="4"/>
</dbReference>
<dbReference type="PROSITE" id="PS51273">
    <property type="entry name" value="GATASE_TYPE_1"/>
    <property type="match status" value="1"/>
</dbReference>
<feature type="repeat" description="Cell wall-binding" evidence="2">
    <location>
        <begin position="215"/>
        <end position="234"/>
    </location>
</feature>
<keyword evidence="1" id="KW-0677">Repeat</keyword>
<evidence type="ECO:0000256" key="3">
    <source>
        <dbReference type="SAM" id="MobiDB-lite"/>
    </source>
</evidence>
<dbReference type="GO" id="GO:0005829">
    <property type="term" value="C:cytosol"/>
    <property type="evidence" value="ECO:0007669"/>
    <property type="project" value="TreeGrafter"/>
</dbReference>
<dbReference type="OrthoDB" id="1827423at2"/>
<feature type="chain" id="PRO_5020955138" evidence="4">
    <location>
        <begin position="28"/>
        <end position="580"/>
    </location>
</feature>
<evidence type="ECO:0000313" key="5">
    <source>
        <dbReference type="EMBL" id="RXS74320.1"/>
    </source>
</evidence>
<sequence length="580" mass="64124">MRKFTGKMVAALLAGTLLFSSVPTVYGAEMDEKVVTEGVETTSEVTDDVQLSEAEESLDTAEPAVQEKQNPAGSVATFEESSEEPEVTPGDDKTPGWKEVDGQKFYLDNDLKRVTGWKLLDDSWYWFDEEGIMQTGWITVNGKRYYLNSDGRMQIGWIQEGDTWYFANGSGEMQTGWLHKGGSWFWLNADGTMQKGWGVVKGFWYYFDPVNGDMVTGWMQDKDNWYYLTGSGAMQTGWLHHGSNWYYLTGSGAMAQGWTSVKGTWYYLTPGNGVMKTGWQHIGNNWFYLTGSGAMHTGWMQVGSTWYYFNRSGAMLRGWNVVGSAWYYFNVNGEMQTGWNNINGSWYYLGGSNDGAMKTGWISDRGRNYYLNPDGVWKNIRIGVIGNNEAGAITTAVKFIEMGVDATVVTGSFDPSQYDGIVIPGGGDLDPSRYGQANTASKNIDNALDDRQIDAVKKCAQAGKPVFGICKGVQLINVAFGGTLNQNIGGHMGVWHSASVVASGWFSGICSGSVSVLSYHHQSIRDLAPGFQVDMRAGDGTIEAISNNAKHIYGVQFHPEQMNNETGNRCIRQFVVTCTN</sequence>
<dbReference type="EMBL" id="SDKC01000001">
    <property type="protein sequence ID" value="RXS74320.1"/>
    <property type="molecule type" value="Genomic_DNA"/>
</dbReference>
<proteinExistence type="predicted"/>
<feature type="repeat" description="Cell wall-binding" evidence="2">
    <location>
        <begin position="174"/>
        <end position="193"/>
    </location>
</feature>
<dbReference type="PANTHER" id="PTHR43235">
    <property type="entry name" value="GLUTAMINE AMIDOTRANSFERASE PB2B2.05-RELATED"/>
    <property type="match status" value="1"/>
</dbReference>
<dbReference type="InterPro" id="IPR011697">
    <property type="entry name" value="Peptidase_C26"/>
</dbReference>
<feature type="repeat" description="Cell wall-binding" evidence="2">
    <location>
        <begin position="235"/>
        <end position="254"/>
    </location>
</feature>
<dbReference type="InterPro" id="IPR029062">
    <property type="entry name" value="Class_I_gatase-like"/>
</dbReference>
<gene>
    <name evidence="5" type="ORF">ETP43_03175</name>
</gene>
<dbReference type="InterPro" id="IPR044668">
    <property type="entry name" value="PuuD-like"/>
</dbReference>
<dbReference type="Pfam" id="PF01473">
    <property type="entry name" value="Choline_bind_1"/>
    <property type="match status" value="4"/>
</dbReference>
<name>A0A4Q1RFE4_9FIRM</name>
<evidence type="ECO:0000256" key="4">
    <source>
        <dbReference type="SAM" id="SignalP"/>
    </source>
</evidence>
<feature type="repeat" description="Cell wall-binding" evidence="2">
    <location>
        <begin position="114"/>
        <end position="133"/>
    </location>
</feature>